<reference evidence="5" key="1">
    <citation type="submission" date="2022-08" db="EMBL/GenBank/DDBJ databases">
        <authorList>
            <person name="Kallberg Y."/>
            <person name="Tangrot J."/>
            <person name="Rosling A."/>
        </authorList>
    </citation>
    <scope>NUCLEOTIDE SEQUENCE</scope>
    <source>
        <strain evidence="5">Wild A</strain>
    </source>
</reference>
<gene>
    <name evidence="5" type="ORF">FWILDA_LOCUS1751</name>
</gene>
<feature type="domain" description="AIG1-type G" evidence="4">
    <location>
        <begin position="355"/>
        <end position="530"/>
    </location>
</feature>
<dbReference type="InterPro" id="IPR045058">
    <property type="entry name" value="GIMA/IAN/Toc"/>
</dbReference>
<keyword evidence="3" id="KW-0175">Coiled coil</keyword>
<dbReference type="Gene3D" id="3.80.10.10">
    <property type="entry name" value="Ribonuclease Inhibitor"/>
    <property type="match status" value="1"/>
</dbReference>
<dbReference type="Proteomes" id="UP001153678">
    <property type="component" value="Unassembled WGS sequence"/>
</dbReference>
<dbReference type="Pfam" id="PF04548">
    <property type="entry name" value="AIG1"/>
    <property type="match status" value="1"/>
</dbReference>
<dbReference type="Gene3D" id="3.40.50.300">
    <property type="entry name" value="P-loop containing nucleotide triphosphate hydrolases"/>
    <property type="match status" value="1"/>
</dbReference>
<evidence type="ECO:0000256" key="2">
    <source>
        <dbReference type="ARBA" id="ARBA00023134"/>
    </source>
</evidence>
<dbReference type="AlphaFoldDB" id="A0A9W4SDP9"/>
<dbReference type="SUPFAM" id="SSF52540">
    <property type="entry name" value="P-loop containing nucleoside triphosphate hydrolases"/>
    <property type="match status" value="1"/>
</dbReference>
<comment type="caution">
    <text evidence="5">The sequence shown here is derived from an EMBL/GenBank/DDBJ whole genome shotgun (WGS) entry which is preliminary data.</text>
</comment>
<name>A0A9W4SDP9_9GLOM</name>
<dbReference type="PANTHER" id="PTHR10903">
    <property type="entry name" value="GTPASE, IMAP FAMILY MEMBER-RELATED"/>
    <property type="match status" value="1"/>
</dbReference>
<evidence type="ECO:0000256" key="1">
    <source>
        <dbReference type="ARBA" id="ARBA00022741"/>
    </source>
</evidence>
<protein>
    <submittedName>
        <fullName evidence="5">1563_t:CDS:1</fullName>
    </submittedName>
</protein>
<keyword evidence="1" id="KW-0547">Nucleotide-binding</keyword>
<accession>A0A9W4SDP9</accession>
<evidence type="ECO:0000313" key="5">
    <source>
        <dbReference type="EMBL" id="CAI2164803.1"/>
    </source>
</evidence>
<evidence type="ECO:0000259" key="4">
    <source>
        <dbReference type="Pfam" id="PF04548"/>
    </source>
</evidence>
<evidence type="ECO:0000256" key="3">
    <source>
        <dbReference type="SAM" id="Coils"/>
    </source>
</evidence>
<organism evidence="5 6">
    <name type="scientific">Funneliformis geosporum</name>
    <dbReference type="NCBI Taxonomy" id="1117311"/>
    <lineage>
        <taxon>Eukaryota</taxon>
        <taxon>Fungi</taxon>
        <taxon>Fungi incertae sedis</taxon>
        <taxon>Mucoromycota</taxon>
        <taxon>Glomeromycotina</taxon>
        <taxon>Glomeromycetes</taxon>
        <taxon>Glomerales</taxon>
        <taxon>Glomeraceae</taxon>
        <taxon>Funneliformis</taxon>
    </lineage>
</organism>
<dbReference type="OrthoDB" id="2449544at2759"/>
<dbReference type="EMBL" id="CAMKVN010000179">
    <property type="protein sequence ID" value="CAI2164803.1"/>
    <property type="molecule type" value="Genomic_DNA"/>
</dbReference>
<proteinExistence type="predicted"/>
<dbReference type="GO" id="GO:0005525">
    <property type="term" value="F:GTP binding"/>
    <property type="evidence" value="ECO:0007669"/>
    <property type="project" value="UniProtKB-KW"/>
</dbReference>
<dbReference type="InterPro" id="IPR027417">
    <property type="entry name" value="P-loop_NTPase"/>
</dbReference>
<keyword evidence="6" id="KW-1185">Reference proteome</keyword>
<dbReference type="InterPro" id="IPR006703">
    <property type="entry name" value="G_AIG1"/>
</dbReference>
<sequence>MVNNVNAQEYINKKYPKDGVCKSKSDEKNKDKRRDEITELDLSNGKVGKGLFNDGKTLTNSLRLEGFTNLQTLTISSHELISLDVSNCSKLEKLHCQDNHLTNLTVTNCSNLYKINCFNNNLKELDLTTCPNLDEVYIKGCLSGKSNLANALTNTSGFKESNLGVSKTDKSKISDTFERDFNEVEILSRITEGINSAKEGINQILFVVRGRFTKEHTEIFKKFERSVSETGITKFTTIIRTDFVSFRDPESCERDKEDLKRETKDLRKIIESCKDIIHVDNPPIIATDSELEINEIYSMTIKYREIEESLVNAKNEREKAEIEKIRNSSFKELSVKLGLNIPGLPIGANVEVNVVKSGRGKSTLANVLLNKDDKFKEVFKESDGSISQTRNIQSETFEQEFIEQEEIKKINYRIIDTPGIGDTKLSKEEILDIIGEAVYLVRGGVNRVFFVTDGRFDKYETTAYDLLRKAIFDDKITNHTTIVRTKFRAFKNVEECQKDINEIEKSSDELKEIIKSCRNNIVHVDNPSMEIKGVIEEEAKQEIELNKNKRNESKKILLNHLKEVYQKAPYNPQGLEDLSKKVYERIEKKKRLRKALEKLEKQLKRVEEKIKNENLSKAIKDLNEEIEKESKAIHQTIFEHIQSKVGNNKIKELSENSEELSISRKKLSKPKATLSEFNFAFKLPGISFKAEYQRKKNFWEKEENLDEESVSGVNKSEKDAKLSDEIEDIAQKIKKVIEEYFKCLQIRNVLLIGGAENGKSALANVLLSKNGNFEEIFKENH</sequence>
<feature type="coiled-coil region" evidence="3">
    <location>
        <begin position="582"/>
        <end position="632"/>
    </location>
</feature>
<evidence type="ECO:0000313" key="6">
    <source>
        <dbReference type="Proteomes" id="UP001153678"/>
    </source>
</evidence>
<feature type="coiled-coil region" evidence="3">
    <location>
        <begin position="493"/>
        <end position="520"/>
    </location>
</feature>
<dbReference type="PANTHER" id="PTHR10903:SF184">
    <property type="entry name" value="GTP-BINDING PROTEIN A"/>
    <property type="match status" value="1"/>
</dbReference>
<keyword evidence="2" id="KW-0342">GTP-binding</keyword>
<dbReference type="SUPFAM" id="SSF52058">
    <property type="entry name" value="L domain-like"/>
    <property type="match status" value="1"/>
</dbReference>
<dbReference type="InterPro" id="IPR032675">
    <property type="entry name" value="LRR_dom_sf"/>
</dbReference>